<dbReference type="PIRSF" id="PIRSF000137">
    <property type="entry name" value="Alcohol_oxidase"/>
    <property type="match status" value="1"/>
</dbReference>
<comment type="caution">
    <text evidence="4">The sequence shown here is derived from an EMBL/GenBank/DDBJ whole genome shotgun (WGS) entry which is preliminary data.</text>
</comment>
<dbReference type="Pfam" id="PF05199">
    <property type="entry name" value="GMC_oxred_C"/>
    <property type="match status" value="1"/>
</dbReference>
<keyword evidence="5" id="KW-1185">Reference proteome</keyword>
<dbReference type="InterPro" id="IPR036188">
    <property type="entry name" value="FAD/NAD-bd_sf"/>
</dbReference>
<comment type="similarity">
    <text evidence="1">Belongs to the GMC oxidoreductase family.</text>
</comment>
<evidence type="ECO:0000256" key="2">
    <source>
        <dbReference type="PIRSR" id="PIRSR000137-2"/>
    </source>
</evidence>
<dbReference type="PANTHER" id="PTHR11552">
    <property type="entry name" value="GLUCOSE-METHANOL-CHOLINE GMC OXIDOREDUCTASE"/>
    <property type="match status" value="1"/>
</dbReference>
<dbReference type="EMBL" id="JAPXFL010000009">
    <property type="protein sequence ID" value="KAK9501340.1"/>
    <property type="molecule type" value="Genomic_DNA"/>
</dbReference>
<feature type="binding site" evidence="2">
    <location>
        <position position="92"/>
    </location>
    <ligand>
        <name>FAD</name>
        <dbReference type="ChEBI" id="CHEBI:57692"/>
    </ligand>
</feature>
<sequence length="570" mass="63720">MPDQQVLRDSYDFIIVGGGSAGSVLANRLSEIKDWNILLLEAGRSEIMPLNIPLMTPILPFTSYVNVYKSEPSKIACLGIKDNRCELPRGRVLGGCSSVNYMVYARGDARDYDGWAKMGNKGWSWKEVLPYFMKSEDLRINEEWVDPKFHGKDGYLTVDTPSFKTPLVKAFVDAGKELGYDVRDYNSGNVSAFSYVQSTMKSGSRMSTNKAFLHPIRYRKNLHVAKEAFVTKILIENKRAVGVEFMKRKKLFKVKAKREVILSAGAINSPQILMLSGIGPKEHLQSLGINVIKDLPVGYNLMDHPVIGYVIFTVDKSVALTDSALYDLNTYDKYFANRKGPLTCTGALDGIAFVDVFHPGNMTSFPNLEIQFISSSPLSFTLMNKVFNLKPEIANVYNSSKDIHSYMMYMTVTRPKSKGRISLMNTNPLSEPRIDIGYFKNPEDLEILVKAVNLAKRISKTKAFAKFKPKLFDKPIPPCAKYGRDTDAYWACHARHITLTNYHQCGTCKMGPASDPTAVVDPTLRVYGVKGLRVIDASIMPVITSANTNAPTIMIAEKGADIIKEDWMKI</sequence>
<gene>
    <name evidence="4" type="ORF">O3M35_012076</name>
</gene>
<dbReference type="GO" id="GO:0016614">
    <property type="term" value="F:oxidoreductase activity, acting on CH-OH group of donors"/>
    <property type="evidence" value="ECO:0007669"/>
    <property type="project" value="InterPro"/>
</dbReference>
<feature type="binding site" evidence="2">
    <location>
        <begin position="100"/>
        <end position="103"/>
    </location>
    <ligand>
        <name>FAD</name>
        <dbReference type="ChEBI" id="CHEBI:57692"/>
    </ligand>
</feature>
<feature type="domain" description="Glucose-methanol-choline oxidoreductase N-terminal" evidence="3">
    <location>
        <begin position="265"/>
        <end position="279"/>
    </location>
</feature>
<evidence type="ECO:0000256" key="1">
    <source>
        <dbReference type="ARBA" id="ARBA00010790"/>
    </source>
</evidence>
<evidence type="ECO:0000313" key="5">
    <source>
        <dbReference type="Proteomes" id="UP001461498"/>
    </source>
</evidence>
<dbReference type="InterPro" id="IPR012132">
    <property type="entry name" value="GMC_OxRdtase"/>
</dbReference>
<dbReference type="InterPro" id="IPR000172">
    <property type="entry name" value="GMC_OxRdtase_N"/>
</dbReference>
<dbReference type="InterPro" id="IPR007867">
    <property type="entry name" value="GMC_OxRtase_C"/>
</dbReference>
<comment type="cofactor">
    <cofactor evidence="2">
        <name>FAD</name>
        <dbReference type="ChEBI" id="CHEBI:57692"/>
    </cofactor>
</comment>
<name>A0AAW1CV14_9HEMI</name>
<dbReference type="PROSITE" id="PS00624">
    <property type="entry name" value="GMC_OXRED_2"/>
    <property type="match status" value="1"/>
</dbReference>
<reference evidence="4 5" key="1">
    <citation type="submission" date="2022-12" db="EMBL/GenBank/DDBJ databases">
        <title>Chromosome-level genome assembly of true bugs.</title>
        <authorList>
            <person name="Ma L."/>
            <person name="Li H."/>
        </authorList>
    </citation>
    <scope>NUCLEOTIDE SEQUENCE [LARGE SCALE GENOMIC DNA]</scope>
    <source>
        <strain evidence="4">Lab_2022b</strain>
    </source>
</reference>
<dbReference type="Proteomes" id="UP001461498">
    <property type="component" value="Unassembled WGS sequence"/>
</dbReference>
<dbReference type="AlphaFoldDB" id="A0AAW1CV14"/>
<proteinExistence type="inferred from homology"/>
<feature type="binding site" evidence="2">
    <location>
        <position position="230"/>
    </location>
    <ligand>
        <name>FAD</name>
        <dbReference type="ChEBI" id="CHEBI:57692"/>
    </ligand>
</feature>
<evidence type="ECO:0000259" key="3">
    <source>
        <dbReference type="PROSITE" id="PS00624"/>
    </source>
</evidence>
<dbReference type="Pfam" id="PF00732">
    <property type="entry name" value="GMC_oxred_N"/>
    <property type="match status" value="1"/>
</dbReference>
<protein>
    <recommendedName>
        <fullName evidence="3">Glucose-methanol-choline oxidoreductase N-terminal domain-containing protein</fullName>
    </recommendedName>
</protein>
<accession>A0AAW1CV14</accession>
<evidence type="ECO:0000313" key="4">
    <source>
        <dbReference type="EMBL" id="KAK9501340.1"/>
    </source>
</evidence>
<dbReference type="PANTHER" id="PTHR11552:SF158">
    <property type="entry name" value="GH23626P-RELATED"/>
    <property type="match status" value="1"/>
</dbReference>
<dbReference type="SUPFAM" id="SSF54373">
    <property type="entry name" value="FAD-linked reductases, C-terminal domain"/>
    <property type="match status" value="1"/>
</dbReference>
<dbReference type="Gene3D" id="3.30.560.10">
    <property type="entry name" value="Glucose Oxidase, domain 3"/>
    <property type="match status" value="1"/>
</dbReference>
<keyword evidence="2" id="KW-0285">Flavoprotein</keyword>
<dbReference type="Gene3D" id="3.50.50.60">
    <property type="entry name" value="FAD/NAD(P)-binding domain"/>
    <property type="match status" value="1"/>
</dbReference>
<dbReference type="GO" id="GO:0050660">
    <property type="term" value="F:flavin adenine dinucleotide binding"/>
    <property type="evidence" value="ECO:0007669"/>
    <property type="project" value="InterPro"/>
</dbReference>
<keyword evidence="2" id="KW-0274">FAD</keyword>
<dbReference type="SUPFAM" id="SSF51905">
    <property type="entry name" value="FAD/NAD(P)-binding domain"/>
    <property type="match status" value="1"/>
</dbReference>
<organism evidence="4 5">
    <name type="scientific">Rhynocoris fuscipes</name>
    <dbReference type="NCBI Taxonomy" id="488301"/>
    <lineage>
        <taxon>Eukaryota</taxon>
        <taxon>Metazoa</taxon>
        <taxon>Ecdysozoa</taxon>
        <taxon>Arthropoda</taxon>
        <taxon>Hexapoda</taxon>
        <taxon>Insecta</taxon>
        <taxon>Pterygota</taxon>
        <taxon>Neoptera</taxon>
        <taxon>Paraneoptera</taxon>
        <taxon>Hemiptera</taxon>
        <taxon>Heteroptera</taxon>
        <taxon>Panheteroptera</taxon>
        <taxon>Cimicomorpha</taxon>
        <taxon>Reduviidae</taxon>
        <taxon>Harpactorinae</taxon>
        <taxon>Harpactorini</taxon>
        <taxon>Rhynocoris</taxon>
    </lineage>
</organism>